<dbReference type="GO" id="GO:0005829">
    <property type="term" value="C:cytosol"/>
    <property type="evidence" value="ECO:0007669"/>
    <property type="project" value="TreeGrafter"/>
</dbReference>
<dbReference type="STRING" id="1122124.GCA_000423165_01142"/>
<dbReference type="Gene3D" id="3.30.2350.20">
    <property type="entry name" value="TruD, catalytic domain"/>
    <property type="match status" value="1"/>
</dbReference>
<comment type="caution">
    <text evidence="6">The sequence shown here is derived from an EMBL/GenBank/DDBJ whole genome shotgun (WGS) entry which is preliminary data.</text>
</comment>
<feature type="active site" description="Nucleophile" evidence="4">
    <location>
        <position position="81"/>
    </location>
</feature>
<organism evidence="6 7">
    <name type="scientific">Pseudidiomarina sediminum</name>
    <dbReference type="NCBI Taxonomy" id="431675"/>
    <lineage>
        <taxon>Bacteria</taxon>
        <taxon>Pseudomonadati</taxon>
        <taxon>Pseudomonadota</taxon>
        <taxon>Gammaproteobacteria</taxon>
        <taxon>Alteromonadales</taxon>
        <taxon>Idiomarinaceae</taxon>
        <taxon>Pseudidiomarina</taxon>
    </lineage>
</organism>
<evidence type="ECO:0000256" key="1">
    <source>
        <dbReference type="ARBA" id="ARBA00007953"/>
    </source>
</evidence>
<comment type="catalytic activity">
    <reaction evidence="4">
        <text>uridine(13) in tRNA = pseudouridine(13) in tRNA</text>
        <dbReference type="Rhea" id="RHEA:42540"/>
        <dbReference type="Rhea" id="RHEA-COMP:10105"/>
        <dbReference type="Rhea" id="RHEA-COMP:10106"/>
        <dbReference type="ChEBI" id="CHEBI:65314"/>
        <dbReference type="ChEBI" id="CHEBI:65315"/>
        <dbReference type="EC" id="5.4.99.27"/>
    </reaction>
</comment>
<sequence length="347" mass="39694">MSDGLTTLAYLHGAPQVNAQFRATNNDFQVVEQLDVEDEGAGEHQWLWVAKSGANTTFVARQLAEFAGVDERQVSYAGLKDRHAETWQWFSVQLPGQQLLAWHDLKHPEFRVERALLRSKKLKLGYHQGNAFRLRLRDVNDVAALHQRWQQIIEQGVPNYFGEQRFGHDGQNLTKARAWLTGELSRKQVKRWSRQQQGLLLSSVRSALFNQIVSARIAAQRLQPEVDDFLLLQGTRSFFRVEALDDALAQRFASGDVQLSAPLAGSWREPWQDHLSPFEYEQLQQEAELLAGLQRQRVDLARRALLLLPQDTAWHEVDATTVELSFRLPRGSFATSVLRELIQPLTK</sequence>
<evidence type="ECO:0000256" key="4">
    <source>
        <dbReference type="HAMAP-Rule" id="MF_01082"/>
    </source>
</evidence>
<keyword evidence="3 4" id="KW-0413">Isomerase</keyword>
<dbReference type="PROSITE" id="PS50984">
    <property type="entry name" value="TRUD"/>
    <property type="match status" value="1"/>
</dbReference>
<accession>A0A432Z853</accession>
<dbReference type="PANTHER" id="PTHR47811">
    <property type="entry name" value="TRNA PSEUDOURIDINE SYNTHASE D"/>
    <property type="match status" value="1"/>
</dbReference>
<dbReference type="GO" id="GO:0003723">
    <property type="term" value="F:RNA binding"/>
    <property type="evidence" value="ECO:0007669"/>
    <property type="project" value="InterPro"/>
</dbReference>
<reference evidence="7" key="1">
    <citation type="journal article" date="2018" name="Front. Microbiol.">
        <title>Genome-Based Analysis Reveals the Taxonomy and Diversity of the Family Idiomarinaceae.</title>
        <authorList>
            <person name="Liu Y."/>
            <person name="Lai Q."/>
            <person name="Shao Z."/>
        </authorList>
    </citation>
    <scope>NUCLEOTIDE SEQUENCE [LARGE SCALE GENOMIC DNA]</scope>
    <source>
        <strain evidence="7">c121</strain>
    </source>
</reference>
<name>A0A432Z853_9GAMM</name>
<dbReference type="SUPFAM" id="SSF55120">
    <property type="entry name" value="Pseudouridine synthase"/>
    <property type="match status" value="1"/>
</dbReference>
<dbReference type="PANTHER" id="PTHR47811:SF1">
    <property type="entry name" value="TRNA PSEUDOURIDINE SYNTHASE D"/>
    <property type="match status" value="1"/>
</dbReference>
<dbReference type="InterPro" id="IPR020103">
    <property type="entry name" value="PsdUridine_synth_cat_dom_sf"/>
</dbReference>
<keyword evidence="7" id="KW-1185">Reference proteome</keyword>
<dbReference type="InterPro" id="IPR043165">
    <property type="entry name" value="TruD_insert_sf"/>
</dbReference>
<keyword evidence="2 4" id="KW-0819">tRNA processing</keyword>
<dbReference type="GO" id="GO:0031119">
    <property type="term" value="P:tRNA pseudouridine synthesis"/>
    <property type="evidence" value="ECO:0007669"/>
    <property type="project" value="UniProtKB-UniRule"/>
</dbReference>
<dbReference type="RefSeq" id="WP_026862113.1">
    <property type="nucleotide sequence ID" value="NZ_PIQE01000001.1"/>
</dbReference>
<dbReference type="EMBL" id="PIQE01000001">
    <property type="protein sequence ID" value="RUO74020.1"/>
    <property type="molecule type" value="Genomic_DNA"/>
</dbReference>
<evidence type="ECO:0000313" key="6">
    <source>
        <dbReference type="EMBL" id="RUO74020.1"/>
    </source>
</evidence>
<proteinExistence type="inferred from homology"/>
<evidence type="ECO:0000256" key="2">
    <source>
        <dbReference type="ARBA" id="ARBA00022694"/>
    </source>
</evidence>
<gene>
    <name evidence="4" type="primary">truD</name>
    <name evidence="6" type="ORF">CWI80_01265</name>
</gene>
<evidence type="ECO:0000259" key="5">
    <source>
        <dbReference type="PROSITE" id="PS50984"/>
    </source>
</evidence>
<dbReference type="GO" id="GO:0160150">
    <property type="term" value="F:tRNA pseudouridine(13) synthase activity"/>
    <property type="evidence" value="ECO:0007669"/>
    <property type="project" value="UniProtKB-EC"/>
</dbReference>
<feature type="domain" description="TRUD" evidence="5">
    <location>
        <begin position="156"/>
        <end position="307"/>
    </location>
</feature>
<evidence type="ECO:0000313" key="7">
    <source>
        <dbReference type="Proteomes" id="UP000287022"/>
    </source>
</evidence>
<evidence type="ECO:0000256" key="3">
    <source>
        <dbReference type="ARBA" id="ARBA00023235"/>
    </source>
</evidence>
<dbReference type="Pfam" id="PF01142">
    <property type="entry name" value="TruD"/>
    <property type="match status" value="2"/>
</dbReference>
<dbReference type="Proteomes" id="UP000287022">
    <property type="component" value="Unassembled WGS sequence"/>
</dbReference>
<dbReference type="InterPro" id="IPR001656">
    <property type="entry name" value="PsdUridine_synth_TruD"/>
</dbReference>
<dbReference type="HAMAP" id="MF_01082">
    <property type="entry name" value="TruD"/>
    <property type="match status" value="1"/>
</dbReference>
<dbReference type="EC" id="5.4.99.27" evidence="4"/>
<dbReference type="AlphaFoldDB" id="A0A432Z853"/>
<dbReference type="Gene3D" id="3.30.2340.10">
    <property type="entry name" value="TruD, insertion domain"/>
    <property type="match status" value="1"/>
</dbReference>
<comment type="similarity">
    <text evidence="1 4">Belongs to the pseudouridine synthase TruD family.</text>
</comment>
<dbReference type="InterPro" id="IPR050170">
    <property type="entry name" value="TruD_pseudoU_synthase"/>
</dbReference>
<protein>
    <recommendedName>
        <fullName evidence="4">tRNA pseudouridine synthase D</fullName>
        <ecNumber evidence="4">5.4.99.27</ecNumber>
    </recommendedName>
    <alternativeName>
        <fullName evidence="4">tRNA pseudouridine(13) synthase</fullName>
    </alternativeName>
    <alternativeName>
        <fullName evidence="4">tRNA pseudouridylate synthase D</fullName>
    </alternativeName>
    <alternativeName>
        <fullName evidence="4">tRNA-uridine isomerase D</fullName>
    </alternativeName>
</protein>
<dbReference type="InterPro" id="IPR042214">
    <property type="entry name" value="TruD_catalytic"/>
</dbReference>
<comment type="function">
    <text evidence="4">Responsible for synthesis of pseudouridine from uracil-13 in transfer RNAs.</text>
</comment>
<dbReference type="InterPro" id="IPR011760">
    <property type="entry name" value="PsdUridine_synth_TruD_insert"/>
</dbReference>